<gene>
    <name evidence="1" type="ORF">HannXRQ_Chr13g0426161</name>
</gene>
<evidence type="ECO:0000313" key="2">
    <source>
        <dbReference type="Proteomes" id="UP000215914"/>
    </source>
</evidence>
<sequence length="51" mass="5957">MAIDEAARTRLLNTPTPHLEKLHCWLTISSIPTYFETVKFQVKVVFQVRVQ</sequence>
<organism evidence="1 2">
    <name type="scientific">Helianthus annuus</name>
    <name type="common">Common sunflower</name>
    <dbReference type="NCBI Taxonomy" id="4232"/>
    <lineage>
        <taxon>Eukaryota</taxon>
        <taxon>Viridiplantae</taxon>
        <taxon>Streptophyta</taxon>
        <taxon>Embryophyta</taxon>
        <taxon>Tracheophyta</taxon>
        <taxon>Spermatophyta</taxon>
        <taxon>Magnoliopsida</taxon>
        <taxon>eudicotyledons</taxon>
        <taxon>Gunneridae</taxon>
        <taxon>Pentapetalae</taxon>
        <taxon>asterids</taxon>
        <taxon>campanulids</taxon>
        <taxon>Asterales</taxon>
        <taxon>Asteraceae</taxon>
        <taxon>Asteroideae</taxon>
        <taxon>Heliantheae alliance</taxon>
        <taxon>Heliantheae</taxon>
        <taxon>Helianthus</taxon>
    </lineage>
</organism>
<dbReference type="Proteomes" id="UP000215914">
    <property type="component" value="Chromosome 13"/>
</dbReference>
<dbReference type="EMBL" id="CM007902">
    <property type="protein sequence ID" value="OTG03624.1"/>
    <property type="molecule type" value="Genomic_DNA"/>
</dbReference>
<keyword evidence="2" id="KW-1185">Reference proteome</keyword>
<proteinExistence type="predicted"/>
<protein>
    <submittedName>
        <fullName evidence="1">Uncharacterized protein</fullName>
    </submittedName>
</protein>
<dbReference type="InParanoid" id="A0A251SY37"/>
<reference evidence="2" key="1">
    <citation type="journal article" date="2017" name="Nature">
        <title>The sunflower genome provides insights into oil metabolism, flowering and Asterid evolution.</title>
        <authorList>
            <person name="Badouin H."/>
            <person name="Gouzy J."/>
            <person name="Grassa C.J."/>
            <person name="Murat F."/>
            <person name="Staton S.E."/>
            <person name="Cottret L."/>
            <person name="Lelandais-Briere C."/>
            <person name="Owens G.L."/>
            <person name="Carrere S."/>
            <person name="Mayjonade B."/>
            <person name="Legrand L."/>
            <person name="Gill N."/>
            <person name="Kane N.C."/>
            <person name="Bowers J.E."/>
            <person name="Hubner S."/>
            <person name="Bellec A."/>
            <person name="Berard A."/>
            <person name="Berges H."/>
            <person name="Blanchet N."/>
            <person name="Boniface M.C."/>
            <person name="Brunel D."/>
            <person name="Catrice O."/>
            <person name="Chaidir N."/>
            <person name="Claudel C."/>
            <person name="Donnadieu C."/>
            <person name="Faraut T."/>
            <person name="Fievet G."/>
            <person name="Helmstetter N."/>
            <person name="King M."/>
            <person name="Knapp S.J."/>
            <person name="Lai Z."/>
            <person name="Le Paslier M.C."/>
            <person name="Lippi Y."/>
            <person name="Lorenzon L."/>
            <person name="Mandel J.R."/>
            <person name="Marage G."/>
            <person name="Marchand G."/>
            <person name="Marquand E."/>
            <person name="Bret-Mestries E."/>
            <person name="Morien E."/>
            <person name="Nambeesan S."/>
            <person name="Nguyen T."/>
            <person name="Pegot-Espagnet P."/>
            <person name="Pouilly N."/>
            <person name="Raftis F."/>
            <person name="Sallet E."/>
            <person name="Schiex T."/>
            <person name="Thomas J."/>
            <person name="Vandecasteele C."/>
            <person name="Vares D."/>
            <person name="Vear F."/>
            <person name="Vautrin S."/>
            <person name="Crespi M."/>
            <person name="Mangin B."/>
            <person name="Burke J.M."/>
            <person name="Salse J."/>
            <person name="Munos S."/>
            <person name="Vincourt P."/>
            <person name="Rieseberg L.H."/>
            <person name="Langlade N.B."/>
        </authorList>
    </citation>
    <scope>NUCLEOTIDE SEQUENCE [LARGE SCALE GENOMIC DNA]</scope>
    <source>
        <strain evidence="2">cv. SF193</strain>
    </source>
</reference>
<dbReference type="AlphaFoldDB" id="A0A251SY37"/>
<evidence type="ECO:0000313" key="1">
    <source>
        <dbReference type="EMBL" id="OTG03624.1"/>
    </source>
</evidence>
<accession>A0A251SY37</accession>
<name>A0A251SY37_HELAN</name>